<dbReference type="EMBL" id="UINC01023947">
    <property type="protein sequence ID" value="SVA96640.1"/>
    <property type="molecule type" value="Genomic_DNA"/>
</dbReference>
<dbReference type="AlphaFoldDB" id="A0A382A536"/>
<reference evidence="1" key="1">
    <citation type="submission" date="2018-05" db="EMBL/GenBank/DDBJ databases">
        <authorList>
            <person name="Lanie J.A."/>
            <person name="Ng W.-L."/>
            <person name="Kazmierczak K.M."/>
            <person name="Andrzejewski T.M."/>
            <person name="Davidsen T.M."/>
            <person name="Wayne K.J."/>
            <person name="Tettelin H."/>
            <person name="Glass J.I."/>
            <person name="Rusch D."/>
            <person name="Podicherti R."/>
            <person name="Tsui H.-C.T."/>
            <person name="Winkler M.E."/>
        </authorList>
    </citation>
    <scope>NUCLEOTIDE SEQUENCE</scope>
</reference>
<organism evidence="1">
    <name type="scientific">marine metagenome</name>
    <dbReference type="NCBI Taxonomy" id="408172"/>
    <lineage>
        <taxon>unclassified sequences</taxon>
        <taxon>metagenomes</taxon>
        <taxon>ecological metagenomes</taxon>
    </lineage>
</organism>
<evidence type="ECO:0000313" key="1">
    <source>
        <dbReference type="EMBL" id="SVA96640.1"/>
    </source>
</evidence>
<sequence>MSNRDKLDVSCTIKNDDIWQLINPNLG</sequence>
<accession>A0A382A536</accession>
<gene>
    <name evidence="1" type="ORF">METZ01_LOCUS149494</name>
</gene>
<proteinExistence type="predicted"/>
<name>A0A382A536_9ZZZZ</name>
<protein>
    <submittedName>
        <fullName evidence="1">Uncharacterized protein</fullName>
    </submittedName>
</protein>